<proteinExistence type="predicted"/>
<dbReference type="VEuPathDB" id="FungiDB:CH63R_11109"/>
<gene>
    <name evidence="1" type="ORF">CH063_05513</name>
</gene>
<evidence type="ECO:0000313" key="1">
    <source>
        <dbReference type="EMBL" id="CCF33296.1"/>
    </source>
</evidence>
<accession>H1UZ95</accession>
<dbReference type="AlphaFoldDB" id="H1UZ95"/>
<evidence type="ECO:0000313" key="2">
    <source>
        <dbReference type="Proteomes" id="UP000007174"/>
    </source>
</evidence>
<dbReference type="EMBL" id="CACQ02000704">
    <property type="protein sequence ID" value="CCF33296.1"/>
    <property type="molecule type" value="Genomic_DNA"/>
</dbReference>
<sequence length="87" mass="9666">MSGRLRHRLGVQDQLPAFYGVNGVISSEIGWQTADFRFNSHEPRVSCQIETCAVMHALAFGWKMTPADCLTDFVGRARLNQAIGDVL</sequence>
<protein>
    <submittedName>
        <fullName evidence="1">Uncharacterized protein</fullName>
    </submittedName>
</protein>
<name>H1UZ95_COLHI</name>
<organism evidence="1 2">
    <name type="scientific">Colletotrichum higginsianum (strain IMI 349063)</name>
    <name type="common">Crucifer anthracnose fungus</name>
    <dbReference type="NCBI Taxonomy" id="759273"/>
    <lineage>
        <taxon>Eukaryota</taxon>
        <taxon>Fungi</taxon>
        <taxon>Dikarya</taxon>
        <taxon>Ascomycota</taxon>
        <taxon>Pezizomycotina</taxon>
        <taxon>Sordariomycetes</taxon>
        <taxon>Hypocreomycetidae</taxon>
        <taxon>Glomerellales</taxon>
        <taxon>Glomerellaceae</taxon>
        <taxon>Colletotrichum</taxon>
        <taxon>Colletotrichum destructivum species complex</taxon>
    </lineage>
</organism>
<dbReference type="Proteomes" id="UP000007174">
    <property type="component" value="Unassembled WGS sequence"/>
</dbReference>
<reference evidence="2" key="1">
    <citation type="journal article" date="2012" name="Nat. Genet.">
        <title>Lifestyle transitions in plant pathogenic Colletotrichum fungi deciphered by genome and transcriptome analyses.</title>
        <authorList>
            <person name="O'Connell R.J."/>
            <person name="Thon M.R."/>
            <person name="Hacquard S."/>
            <person name="Amyotte S.G."/>
            <person name="Kleemann J."/>
            <person name="Torres M.F."/>
            <person name="Damm U."/>
            <person name="Buiate E.A."/>
            <person name="Epstein L."/>
            <person name="Alkan N."/>
            <person name="Altmueller J."/>
            <person name="Alvarado-Balderrama L."/>
            <person name="Bauser C.A."/>
            <person name="Becker C."/>
            <person name="Birren B.W."/>
            <person name="Chen Z."/>
            <person name="Choi J."/>
            <person name="Crouch J.A."/>
            <person name="Duvick J.P."/>
            <person name="Farman M.A."/>
            <person name="Gan P."/>
            <person name="Heiman D."/>
            <person name="Henrissat B."/>
            <person name="Howard R.J."/>
            <person name="Kabbage M."/>
            <person name="Koch C."/>
            <person name="Kracher B."/>
            <person name="Kubo Y."/>
            <person name="Law A.D."/>
            <person name="Lebrun M.-H."/>
            <person name="Lee Y.-H."/>
            <person name="Miyara I."/>
            <person name="Moore N."/>
            <person name="Neumann U."/>
            <person name="Nordstroem K."/>
            <person name="Panaccione D.G."/>
            <person name="Panstruga R."/>
            <person name="Place M."/>
            <person name="Proctor R.H."/>
            <person name="Prusky D."/>
            <person name="Rech G."/>
            <person name="Reinhardt R."/>
            <person name="Rollins J.A."/>
            <person name="Rounsley S."/>
            <person name="Schardl C.L."/>
            <person name="Schwartz D.C."/>
            <person name="Shenoy N."/>
            <person name="Shirasu K."/>
            <person name="Sikhakolli U.R."/>
            <person name="Stueber K."/>
            <person name="Sukno S.A."/>
            <person name="Sweigard J.A."/>
            <person name="Takano Y."/>
            <person name="Takahara H."/>
            <person name="Trail F."/>
            <person name="van der Does H.C."/>
            <person name="Voll L.M."/>
            <person name="Will I."/>
            <person name="Young S."/>
            <person name="Zeng Q."/>
            <person name="Zhang J."/>
            <person name="Zhou S."/>
            <person name="Dickman M.B."/>
            <person name="Schulze-Lefert P."/>
            <person name="Ver Loren van Themaat E."/>
            <person name="Ma L.-J."/>
            <person name="Vaillancourt L.J."/>
        </authorList>
    </citation>
    <scope>NUCLEOTIDE SEQUENCE [LARGE SCALE GENOMIC DNA]</scope>
    <source>
        <strain evidence="2">IMI 349063</strain>
    </source>
</reference>
<dbReference type="HOGENOM" id="CLU_2483240_0_0_1"/>